<feature type="region of interest" description="Disordered" evidence="1">
    <location>
        <begin position="1"/>
        <end position="50"/>
    </location>
</feature>
<gene>
    <name evidence="2" type="ORF">KCH_06010</name>
</gene>
<dbReference type="HOGENOM" id="CLU_1701928_0_0_11"/>
<feature type="compositionally biased region" description="Basic residues" evidence="1">
    <location>
        <begin position="11"/>
        <end position="25"/>
    </location>
</feature>
<sequence length="154" mass="16160">MPAPDGPSRRGAARLHPQRAARRPARPLPAGGRRQRAGRPARRGAAARRDGAVVAFQADEVDPADGSGWTVTVLGHADAVPPGAATGPPAVSVRIRPEWVSGLRLLPPCPDRPADRPHRPGLPALAPDAARSADWEHPRHRGGEGRCGTAPSDR</sequence>
<dbReference type="Proteomes" id="UP000027178">
    <property type="component" value="Unassembled WGS sequence"/>
</dbReference>
<feature type="compositionally biased region" description="Basic residues" evidence="1">
    <location>
        <begin position="33"/>
        <end position="46"/>
    </location>
</feature>
<evidence type="ECO:0000313" key="2">
    <source>
        <dbReference type="EMBL" id="KDN87680.1"/>
    </source>
</evidence>
<keyword evidence="3" id="KW-1185">Reference proteome</keyword>
<proteinExistence type="predicted"/>
<dbReference type="AlphaFoldDB" id="A0A066ZC51"/>
<feature type="compositionally biased region" description="Basic and acidic residues" evidence="1">
    <location>
        <begin position="131"/>
        <end position="144"/>
    </location>
</feature>
<dbReference type="Gene3D" id="2.30.110.10">
    <property type="entry name" value="Electron Transport, Fmn-binding Protein, Chain A"/>
    <property type="match status" value="1"/>
</dbReference>
<accession>A0A066ZC51</accession>
<evidence type="ECO:0000313" key="3">
    <source>
        <dbReference type="Proteomes" id="UP000027178"/>
    </source>
</evidence>
<dbReference type="InterPro" id="IPR012349">
    <property type="entry name" value="Split_barrel_FMN-bd"/>
</dbReference>
<name>A0A066ZC51_9ACTN</name>
<comment type="caution">
    <text evidence="2">The sequence shown here is derived from an EMBL/GenBank/DDBJ whole genome shotgun (WGS) entry which is preliminary data.</text>
</comment>
<evidence type="ECO:0000256" key="1">
    <source>
        <dbReference type="SAM" id="MobiDB-lite"/>
    </source>
</evidence>
<feature type="region of interest" description="Disordered" evidence="1">
    <location>
        <begin position="110"/>
        <end position="154"/>
    </location>
</feature>
<reference evidence="2 3" key="1">
    <citation type="submission" date="2014-05" db="EMBL/GenBank/DDBJ databases">
        <title>Draft Genome Sequence of Kitasatospora cheerisanensis KCTC 2395.</title>
        <authorList>
            <person name="Nam D.H."/>
        </authorList>
    </citation>
    <scope>NUCLEOTIDE SEQUENCE [LARGE SCALE GENOMIC DNA]</scope>
    <source>
        <strain evidence="2 3">KCTC 2395</strain>
    </source>
</reference>
<organism evidence="2 3">
    <name type="scientific">Kitasatospora cheerisanensis KCTC 2395</name>
    <dbReference type="NCBI Taxonomy" id="1348663"/>
    <lineage>
        <taxon>Bacteria</taxon>
        <taxon>Bacillati</taxon>
        <taxon>Actinomycetota</taxon>
        <taxon>Actinomycetes</taxon>
        <taxon>Kitasatosporales</taxon>
        <taxon>Streptomycetaceae</taxon>
        <taxon>Kitasatospora</taxon>
    </lineage>
</organism>
<dbReference type="PATRIC" id="fig|1348663.4.peg.571"/>
<protein>
    <submittedName>
        <fullName evidence="2">Uncharacterized protein</fullName>
    </submittedName>
</protein>
<dbReference type="EMBL" id="JNBY01000022">
    <property type="protein sequence ID" value="KDN87680.1"/>
    <property type="molecule type" value="Genomic_DNA"/>
</dbReference>